<dbReference type="GO" id="GO:0034473">
    <property type="term" value="P:U1 snRNA 3'-end processing"/>
    <property type="evidence" value="ECO:0007669"/>
    <property type="project" value="TreeGrafter"/>
</dbReference>
<dbReference type="PANTHER" id="PTHR11097:SF8">
    <property type="entry name" value="EXOSOME COMPLEX COMPONENT RRP42"/>
    <property type="match status" value="1"/>
</dbReference>
<protein>
    <recommendedName>
        <fullName evidence="6">Ribosomal RNA-processing protein 42</fullName>
    </recommendedName>
</protein>
<feature type="domain" description="Exoribonuclease phosphorolytic" evidence="8">
    <location>
        <begin position="48"/>
        <end position="181"/>
    </location>
</feature>
<keyword evidence="4" id="KW-0963">Cytoplasm</keyword>
<dbReference type="Gene3D" id="3.30.230.70">
    <property type="entry name" value="GHMP Kinase, N-terminal domain"/>
    <property type="match status" value="1"/>
</dbReference>
<dbReference type="GO" id="GO:0071035">
    <property type="term" value="P:nuclear polyadenylation-dependent rRNA catabolic process"/>
    <property type="evidence" value="ECO:0007669"/>
    <property type="project" value="TreeGrafter"/>
</dbReference>
<evidence type="ECO:0000256" key="6">
    <source>
        <dbReference type="ARBA" id="ARBA00042523"/>
    </source>
</evidence>
<evidence type="ECO:0000256" key="4">
    <source>
        <dbReference type="ARBA" id="ARBA00022490"/>
    </source>
</evidence>
<dbReference type="AlphaFoldDB" id="A0A1D1VA33"/>
<dbReference type="GO" id="GO:0000467">
    <property type="term" value="P:exonucleolytic trimming to generate mature 3'-end of 5.8S rRNA from tricistronic rRNA transcript (SSU-rRNA, 5.8S rRNA, LSU-rRNA)"/>
    <property type="evidence" value="ECO:0007669"/>
    <property type="project" value="TreeGrafter"/>
</dbReference>
<dbReference type="Pfam" id="PF01138">
    <property type="entry name" value="RNase_PH"/>
    <property type="match status" value="1"/>
</dbReference>
<evidence type="ECO:0000256" key="7">
    <source>
        <dbReference type="SAM" id="MobiDB-lite"/>
    </source>
</evidence>
<evidence type="ECO:0000256" key="5">
    <source>
        <dbReference type="ARBA" id="ARBA00022835"/>
    </source>
</evidence>
<dbReference type="Proteomes" id="UP000186922">
    <property type="component" value="Unassembled WGS sequence"/>
</dbReference>
<dbReference type="GO" id="GO:0005730">
    <property type="term" value="C:nucleolus"/>
    <property type="evidence" value="ECO:0007669"/>
    <property type="project" value="UniProtKB-SubCell"/>
</dbReference>
<reference evidence="9 10" key="1">
    <citation type="journal article" date="2016" name="Nat. Commun.">
        <title>Extremotolerant tardigrade genome and improved radiotolerance of human cultured cells by tardigrade-unique protein.</title>
        <authorList>
            <person name="Hashimoto T."/>
            <person name="Horikawa D.D."/>
            <person name="Saito Y."/>
            <person name="Kuwahara H."/>
            <person name="Kozuka-Hata H."/>
            <person name="Shin-I T."/>
            <person name="Minakuchi Y."/>
            <person name="Ohishi K."/>
            <person name="Motoyama A."/>
            <person name="Aizu T."/>
            <person name="Enomoto A."/>
            <person name="Kondo K."/>
            <person name="Tanaka S."/>
            <person name="Hara Y."/>
            <person name="Koshikawa S."/>
            <person name="Sagara H."/>
            <person name="Miura T."/>
            <person name="Yokobori S."/>
            <person name="Miyagawa K."/>
            <person name="Suzuki Y."/>
            <person name="Kubo T."/>
            <person name="Oyama M."/>
            <person name="Kohara Y."/>
            <person name="Fujiyama A."/>
            <person name="Arakawa K."/>
            <person name="Katayama T."/>
            <person name="Toyoda A."/>
            <person name="Kunieda T."/>
        </authorList>
    </citation>
    <scope>NUCLEOTIDE SEQUENCE [LARGE SCALE GENOMIC DNA]</scope>
    <source>
        <strain evidence="9 10">YOKOZUNA-1</strain>
    </source>
</reference>
<dbReference type="InterPro" id="IPR001247">
    <property type="entry name" value="ExoRNase_PH_dom1"/>
</dbReference>
<dbReference type="PANTHER" id="PTHR11097">
    <property type="entry name" value="EXOSOME COMPLEX EXONUCLEASE RIBOSOMAL RNA PROCESSING PROTEIN"/>
    <property type="match status" value="1"/>
</dbReference>
<keyword evidence="5" id="KW-0271">Exosome</keyword>
<organism evidence="9 10">
    <name type="scientific">Ramazzottius varieornatus</name>
    <name type="common">Water bear</name>
    <name type="synonym">Tardigrade</name>
    <dbReference type="NCBI Taxonomy" id="947166"/>
    <lineage>
        <taxon>Eukaryota</taxon>
        <taxon>Metazoa</taxon>
        <taxon>Ecdysozoa</taxon>
        <taxon>Tardigrada</taxon>
        <taxon>Eutardigrada</taxon>
        <taxon>Parachela</taxon>
        <taxon>Hypsibioidea</taxon>
        <taxon>Ramazzottiidae</taxon>
        <taxon>Ramazzottius</taxon>
    </lineage>
</organism>
<dbReference type="STRING" id="947166.A0A1D1VA33"/>
<feature type="region of interest" description="Disordered" evidence="7">
    <location>
        <begin position="103"/>
        <end position="122"/>
    </location>
</feature>
<evidence type="ECO:0000259" key="8">
    <source>
        <dbReference type="Pfam" id="PF01138"/>
    </source>
</evidence>
<comment type="caution">
    <text evidence="9">The sequence shown here is derived from an EMBL/GenBank/DDBJ whole genome shotgun (WGS) entry which is preliminary data.</text>
</comment>
<dbReference type="CDD" id="cd11367">
    <property type="entry name" value="RNase_PH_RRP42"/>
    <property type="match status" value="1"/>
</dbReference>
<dbReference type="InterPro" id="IPR050590">
    <property type="entry name" value="Exosome_comp_Rrp42_subfam"/>
</dbReference>
<comment type="subcellular location">
    <subcellularLocation>
        <location evidence="1">Cytoplasm</location>
    </subcellularLocation>
    <subcellularLocation>
        <location evidence="2">Nucleus</location>
        <location evidence="2">Nucleolus</location>
    </subcellularLocation>
</comment>
<dbReference type="GO" id="GO:0000176">
    <property type="term" value="C:nuclear exosome (RNase complex)"/>
    <property type="evidence" value="ECO:0007669"/>
    <property type="project" value="TreeGrafter"/>
</dbReference>
<dbReference type="OrthoDB" id="272245at2759"/>
<dbReference type="GO" id="GO:0071038">
    <property type="term" value="P:TRAMP-dependent tRNA surveillance pathway"/>
    <property type="evidence" value="ECO:0007669"/>
    <property type="project" value="TreeGrafter"/>
</dbReference>
<dbReference type="InterPro" id="IPR020568">
    <property type="entry name" value="Ribosomal_Su5_D2-typ_SF"/>
</dbReference>
<dbReference type="SUPFAM" id="SSF55666">
    <property type="entry name" value="Ribonuclease PH domain 2-like"/>
    <property type="match status" value="1"/>
</dbReference>
<evidence type="ECO:0000313" key="9">
    <source>
        <dbReference type="EMBL" id="GAU95388.1"/>
    </source>
</evidence>
<dbReference type="GO" id="GO:0000177">
    <property type="term" value="C:cytoplasmic exosome (RNase complex)"/>
    <property type="evidence" value="ECO:0007669"/>
    <property type="project" value="TreeGrafter"/>
</dbReference>
<keyword evidence="10" id="KW-1185">Reference proteome</keyword>
<gene>
    <name evidence="9" type="primary">RvY_07012-1</name>
    <name evidence="9" type="synonym">RvY_07012.1</name>
    <name evidence="9" type="ORF">RvY_07012</name>
</gene>
<sequence>MGERRSAQDESVLQEREDSYINASEQQFLSEGIIDYDFRLDGRGPLDYRTIHISIGEVLSASGSARVTLGETCVLATVKTAIKTPSKSHPDFGFIEFSIDSSPLTSHKHDEEEDESRSPQEARSILQSVYQESGGVDRRKLCIVKGSKCWALFFDLIIFEKGTSLLDAASLAVKAALFDTKFANVTVVEDELDQFEVEFTDDPYDYWQMDATSVPVVTSLHKIGPVFLVDVTKEEQVAANASVVIATNSKGTLFYQNTDWKGSQFGFELNLIDEAMETACRAAAHVDSRLMSALISLPPPKSWKNTLL</sequence>
<evidence type="ECO:0000256" key="2">
    <source>
        <dbReference type="ARBA" id="ARBA00004604"/>
    </source>
</evidence>
<dbReference type="EMBL" id="BDGG01000003">
    <property type="protein sequence ID" value="GAU95388.1"/>
    <property type="molecule type" value="Genomic_DNA"/>
</dbReference>
<evidence type="ECO:0000256" key="1">
    <source>
        <dbReference type="ARBA" id="ARBA00004496"/>
    </source>
</evidence>
<dbReference type="GO" id="GO:0071028">
    <property type="term" value="P:nuclear mRNA surveillance"/>
    <property type="evidence" value="ECO:0007669"/>
    <property type="project" value="TreeGrafter"/>
</dbReference>
<dbReference type="SUPFAM" id="SSF54211">
    <property type="entry name" value="Ribosomal protein S5 domain 2-like"/>
    <property type="match status" value="1"/>
</dbReference>
<dbReference type="GO" id="GO:0034476">
    <property type="term" value="P:U5 snRNA 3'-end processing"/>
    <property type="evidence" value="ECO:0007669"/>
    <property type="project" value="TreeGrafter"/>
</dbReference>
<dbReference type="GO" id="GO:0034475">
    <property type="term" value="P:U4 snRNA 3'-end processing"/>
    <property type="evidence" value="ECO:0007669"/>
    <property type="project" value="TreeGrafter"/>
</dbReference>
<name>A0A1D1VA33_RAMVA</name>
<comment type="similarity">
    <text evidence="3">Belongs to the RNase PH family.</text>
</comment>
<accession>A0A1D1VA33</accession>
<evidence type="ECO:0000256" key="3">
    <source>
        <dbReference type="ARBA" id="ARBA00006678"/>
    </source>
</evidence>
<dbReference type="InterPro" id="IPR036345">
    <property type="entry name" value="ExoRNase_PH_dom2_sf"/>
</dbReference>
<dbReference type="InterPro" id="IPR027408">
    <property type="entry name" value="PNPase/RNase_PH_dom_sf"/>
</dbReference>
<proteinExistence type="inferred from homology"/>
<evidence type="ECO:0000313" key="10">
    <source>
        <dbReference type="Proteomes" id="UP000186922"/>
    </source>
</evidence>
<dbReference type="GO" id="GO:0035925">
    <property type="term" value="F:mRNA 3'-UTR AU-rich region binding"/>
    <property type="evidence" value="ECO:0007669"/>
    <property type="project" value="TreeGrafter"/>
</dbReference>
<dbReference type="GO" id="GO:0016075">
    <property type="term" value="P:rRNA catabolic process"/>
    <property type="evidence" value="ECO:0007669"/>
    <property type="project" value="TreeGrafter"/>
</dbReference>